<accession>A0A922L3G7</accession>
<dbReference type="AlphaFoldDB" id="A0A922L3G7"/>
<evidence type="ECO:0000256" key="1">
    <source>
        <dbReference type="SAM" id="MobiDB-lite"/>
    </source>
</evidence>
<feature type="region of interest" description="Disordered" evidence="1">
    <location>
        <begin position="1"/>
        <end position="30"/>
    </location>
</feature>
<sequence length="66" mass="7950">MKDRFKPVISSLNPSSDRFDNDHHNKIDEKRNGLFRSIQSKMSMRKLNERNKKQKKIITTNQNYNK</sequence>
<reference evidence="2" key="2">
    <citation type="journal article" date="2022" name="Res Sq">
        <title>Comparative Genomics Reveals Insights into the Divergent Evolution of Astigmatic Mites and Household Pest Adaptations.</title>
        <authorList>
            <person name="Xiong Q."/>
            <person name="Wan A.T.-Y."/>
            <person name="Liu X.-Y."/>
            <person name="Fung C.S.-H."/>
            <person name="Xiao X."/>
            <person name="Malainual N."/>
            <person name="Hou J."/>
            <person name="Wang L."/>
            <person name="Wang M."/>
            <person name="Yang K."/>
            <person name="Cui Y."/>
            <person name="Leung E."/>
            <person name="Nong W."/>
            <person name="Shin S.-K."/>
            <person name="Au S."/>
            <person name="Jeong K.Y."/>
            <person name="Chew F.T."/>
            <person name="Hui J."/>
            <person name="Leung T.F."/>
            <person name="Tungtrongchitr A."/>
            <person name="Zhong N."/>
            <person name="Liu Z."/>
            <person name="Tsui S."/>
        </authorList>
    </citation>
    <scope>NUCLEOTIDE SEQUENCE</scope>
    <source>
        <strain evidence="2">Derf</strain>
        <tissue evidence="2">Whole organism</tissue>
    </source>
</reference>
<keyword evidence="3" id="KW-1185">Reference proteome</keyword>
<reference evidence="2" key="1">
    <citation type="submission" date="2013-05" db="EMBL/GenBank/DDBJ databases">
        <authorList>
            <person name="Yim A.K.Y."/>
            <person name="Chan T.F."/>
            <person name="Ji K.M."/>
            <person name="Liu X.Y."/>
            <person name="Zhou J.W."/>
            <person name="Li R.Q."/>
            <person name="Yang K.Y."/>
            <person name="Li J."/>
            <person name="Li M."/>
            <person name="Law P.T.W."/>
            <person name="Wu Y.L."/>
            <person name="Cai Z.L."/>
            <person name="Qin H."/>
            <person name="Bao Y."/>
            <person name="Leung R.K.K."/>
            <person name="Ng P.K.S."/>
            <person name="Zou J."/>
            <person name="Zhong X.J."/>
            <person name="Ran P.X."/>
            <person name="Zhong N.S."/>
            <person name="Liu Z.G."/>
            <person name="Tsui S.K.W."/>
        </authorList>
    </citation>
    <scope>NUCLEOTIDE SEQUENCE</scope>
    <source>
        <strain evidence="2">Derf</strain>
        <tissue evidence="2">Whole organism</tissue>
    </source>
</reference>
<evidence type="ECO:0000313" key="3">
    <source>
        <dbReference type="Proteomes" id="UP000790347"/>
    </source>
</evidence>
<evidence type="ECO:0000313" key="2">
    <source>
        <dbReference type="EMBL" id="KAH9516536.1"/>
    </source>
</evidence>
<organism evidence="2 3">
    <name type="scientific">Dermatophagoides farinae</name>
    <name type="common">American house dust mite</name>
    <dbReference type="NCBI Taxonomy" id="6954"/>
    <lineage>
        <taxon>Eukaryota</taxon>
        <taxon>Metazoa</taxon>
        <taxon>Ecdysozoa</taxon>
        <taxon>Arthropoda</taxon>
        <taxon>Chelicerata</taxon>
        <taxon>Arachnida</taxon>
        <taxon>Acari</taxon>
        <taxon>Acariformes</taxon>
        <taxon>Sarcoptiformes</taxon>
        <taxon>Astigmata</taxon>
        <taxon>Psoroptidia</taxon>
        <taxon>Analgoidea</taxon>
        <taxon>Pyroglyphidae</taxon>
        <taxon>Dermatophagoidinae</taxon>
        <taxon>Dermatophagoides</taxon>
    </lineage>
</organism>
<gene>
    <name evidence="2" type="ORF">DERF_007271</name>
</gene>
<comment type="caution">
    <text evidence="2">The sequence shown here is derived from an EMBL/GenBank/DDBJ whole genome shotgun (WGS) entry which is preliminary data.</text>
</comment>
<dbReference type="Proteomes" id="UP000790347">
    <property type="component" value="Unassembled WGS sequence"/>
</dbReference>
<protein>
    <submittedName>
        <fullName evidence="2">Uncharacterized protein</fullName>
    </submittedName>
</protein>
<feature type="compositionally biased region" description="Basic and acidic residues" evidence="1">
    <location>
        <begin position="17"/>
        <end position="30"/>
    </location>
</feature>
<name>A0A922L3G7_DERFA</name>
<proteinExistence type="predicted"/>
<dbReference type="EMBL" id="ASGP02000003">
    <property type="protein sequence ID" value="KAH9516536.1"/>
    <property type="molecule type" value="Genomic_DNA"/>
</dbReference>